<dbReference type="InterPro" id="IPR011234">
    <property type="entry name" value="Fumarylacetoacetase-like_C"/>
</dbReference>
<dbReference type="STRING" id="34004.SAMN04488021_1425"/>
<dbReference type="InterPro" id="IPR015377">
    <property type="entry name" value="Fumarylacetoacetase_N"/>
</dbReference>
<dbReference type="GO" id="GO:0046872">
    <property type="term" value="F:metal ion binding"/>
    <property type="evidence" value="ECO:0007669"/>
    <property type="project" value="UniProtKB-KW"/>
</dbReference>
<evidence type="ECO:0000256" key="3">
    <source>
        <dbReference type="ARBA" id="ARBA00004782"/>
    </source>
</evidence>
<sequence>MSLLRSRIESANQPDCPFPLNNLPYGVFSLPGDAPRCGVAIGDMILDLAACERQGLLDAGGTFAQSQLNGFMARGRGEWDRMRARLIELLAERATGDLPLVAMAEAALHLPIRVTEYTDFYASKNHAFNVGVLFRGPENALPPQWTHMPIGYNGRASSVVVSGTPIRRPMGQVRGENGPEWAACRRLDLELELGAVVGADSTMGERLSVEDAEAMIFGYVLLNDWSARDVQAWEYQPLGPFQSKALGTTIGPWVVTQAALEPFRCEGAPRVNPLLPYLAEERPGFYDLEIGWAMNGQVMGRTNYNVMYFSSAQQLAHHTESGCPMRVGDLLGSGTISGPSPDQTGALLEMTRNGKVAVMVNGQPRTFIEDGDEVALFANAQGDGYRIGFGPCTGTILPAKP</sequence>
<dbReference type="Gene3D" id="3.90.850.10">
    <property type="entry name" value="Fumarylacetoacetase-like, C-terminal domain"/>
    <property type="match status" value="1"/>
</dbReference>
<dbReference type="NCBIfam" id="TIGR01266">
    <property type="entry name" value="fum_ac_acetase"/>
    <property type="match status" value="1"/>
</dbReference>
<dbReference type="GO" id="GO:0004334">
    <property type="term" value="F:fumarylacetoacetase activity"/>
    <property type="evidence" value="ECO:0007669"/>
    <property type="project" value="UniProtKB-EC"/>
</dbReference>
<evidence type="ECO:0000313" key="16">
    <source>
        <dbReference type="EMBL" id="SFH89896.1"/>
    </source>
</evidence>
<dbReference type="EMBL" id="FOPU01000042">
    <property type="protein sequence ID" value="SFH89896.1"/>
    <property type="molecule type" value="Genomic_DNA"/>
</dbReference>
<proteinExistence type="predicted"/>
<reference evidence="16 17" key="1">
    <citation type="submission" date="2016-10" db="EMBL/GenBank/DDBJ databases">
        <authorList>
            <person name="de Groot N.N."/>
        </authorList>
    </citation>
    <scope>NUCLEOTIDE SEQUENCE [LARGE SCALE GENOMIC DNA]</scope>
    <source>
        <strain evidence="16 17">DSM 8537</strain>
    </source>
</reference>
<dbReference type="UniPathway" id="UPA00139">
    <property type="reaction ID" value="UER00341"/>
</dbReference>
<feature type="domain" description="Fumarylacetoacetase-like C-terminal" evidence="14">
    <location>
        <begin position="117"/>
        <end position="393"/>
    </location>
</feature>
<feature type="active site" description="Proton acceptor" evidence="11">
    <location>
        <position position="126"/>
    </location>
</feature>
<evidence type="ECO:0000256" key="6">
    <source>
        <dbReference type="ARBA" id="ARBA00022801"/>
    </source>
</evidence>
<feature type="binding site" evidence="13">
    <location>
        <position position="224"/>
    </location>
    <ligand>
        <name>Ca(2+)</name>
        <dbReference type="ChEBI" id="CHEBI:29108"/>
    </ligand>
</feature>
<feature type="binding site" evidence="12">
    <location>
        <position position="135"/>
    </location>
    <ligand>
        <name>substrate</name>
    </ligand>
</feature>
<evidence type="ECO:0000256" key="10">
    <source>
        <dbReference type="ARBA" id="ARBA00023232"/>
    </source>
</evidence>
<dbReference type="OrthoDB" id="3766879at2"/>
<keyword evidence="5 13" id="KW-0479">Metal-binding</keyword>
<keyword evidence="9" id="KW-0828">Tyrosine catabolism</keyword>
<dbReference type="InterPro" id="IPR005959">
    <property type="entry name" value="Fumarylacetoacetase"/>
</dbReference>
<dbReference type="SUPFAM" id="SSF56529">
    <property type="entry name" value="FAH"/>
    <property type="match status" value="1"/>
</dbReference>
<comment type="pathway">
    <text evidence="3">Amino-acid degradation; L-phenylalanine degradation; acetoacetate and fumarate from L-phenylalanine: step 6/6.</text>
</comment>
<feature type="binding site" evidence="12">
    <location>
        <position position="235"/>
    </location>
    <ligand>
        <name>substrate</name>
    </ligand>
</feature>
<keyword evidence="6 16" id="KW-0378">Hydrolase</keyword>
<dbReference type="PANTHER" id="PTHR43069">
    <property type="entry name" value="FUMARYLACETOACETASE"/>
    <property type="match status" value="1"/>
</dbReference>
<dbReference type="SUPFAM" id="SSF63433">
    <property type="entry name" value="Fumarylacetoacetate hydrolase, FAH, N-terminal domain"/>
    <property type="match status" value="1"/>
</dbReference>
<feature type="binding site" evidence="13">
    <location>
        <position position="192"/>
    </location>
    <ligand>
        <name>Ca(2+)</name>
        <dbReference type="ChEBI" id="CHEBI:29108"/>
    </ligand>
</feature>
<evidence type="ECO:0000256" key="8">
    <source>
        <dbReference type="ARBA" id="ARBA00022842"/>
    </source>
</evidence>
<evidence type="ECO:0000259" key="14">
    <source>
        <dbReference type="Pfam" id="PF01557"/>
    </source>
</evidence>
<gene>
    <name evidence="16" type="ORF">SAMN04488021_1425</name>
</gene>
<evidence type="ECO:0000256" key="12">
    <source>
        <dbReference type="PIRSR" id="PIRSR605959-2"/>
    </source>
</evidence>
<feature type="binding site" evidence="12">
    <location>
        <position position="121"/>
    </location>
    <ligand>
        <name>substrate</name>
    </ligand>
</feature>
<feature type="binding site" evidence="12">
    <location>
        <position position="335"/>
    </location>
    <ligand>
        <name>substrate</name>
    </ligand>
</feature>
<evidence type="ECO:0000256" key="7">
    <source>
        <dbReference type="ARBA" id="ARBA00022837"/>
    </source>
</evidence>
<dbReference type="Pfam" id="PF01557">
    <property type="entry name" value="FAA_hydrolase"/>
    <property type="match status" value="1"/>
</dbReference>
<evidence type="ECO:0000256" key="1">
    <source>
        <dbReference type="ARBA" id="ARBA00001913"/>
    </source>
</evidence>
<feature type="domain" description="Fumarylacetoacetase N-terminal" evidence="15">
    <location>
        <begin position="21"/>
        <end position="111"/>
    </location>
</feature>
<feature type="binding site" evidence="13">
    <location>
        <position position="224"/>
    </location>
    <ligand>
        <name>Mg(2+)</name>
        <dbReference type="ChEBI" id="CHEBI:18420"/>
    </ligand>
</feature>
<keyword evidence="10" id="KW-0585">Phenylalanine catabolism</keyword>
<keyword evidence="17" id="KW-1185">Reference proteome</keyword>
<evidence type="ECO:0000256" key="2">
    <source>
        <dbReference type="ARBA" id="ARBA00001946"/>
    </source>
</evidence>
<dbReference type="Proteomes" id="UP000183635">
    <property type="component" value="Unassembled WGS sequence"/>
</dbReference>
<keyword evidence="8 13" id="KW-0460">Magnesium</keyword>
<evidence type="ECO:0000256" key="13">
    <source>
        <dbReference type="PIRSR" id="PIRSR605959-3"/>
    </source>
</evidence>
<evidence type="ECO:0000256" key="4">
    <source>
        <dbReference type="ARBA" id="ARBA00012094"/>
    </source>
</evidence>
<evidence type="ECO:0000256" key="9">
    <source>
        <dbReference type="ARBA" id="ARBA00022878"/>
    </source>
</evidence>
<keyword evidence="7 13" id="KW-0106">Calcium</keyword>
<dbReference type="PANTHER" id="PTHR43069:SF2">
    <property type="entry name" value="FUMARYLACETOACETASE"/>
    <property type="match status" value="1"/>
</dbReference>
<feature type="binding site" evidence="13">
    <location>
        <position position="190"/>
    </location>
    <ligand>
        <name>Ca(2+)</name>
        <dbReference type="ChEBI" id="CHEBI:29108"/>
    </ligand>
</feature>
<feature type="binding site" evidence="13">
    <location>
        <position position="244"/>
    </location>
    <ligand>
        <name>Mg(2+)</name>
        <dbReference type="ChEBI" id="CHEBI:18420"/>
    </ligand>
</feature>
<dbReference type="GO" id="GO:0006572">
    <property type="term" value="P:L-tyrosine catabolic process"/>
    <property type="evidence" value="ECO:0007669"/>
    <property type="project" value="UniProtKB-KW"/>
</dbReference>
<dbReference type="RefSeq" id="WP_074970250.1">
    <property type="nucleotide sequence ID" value="NZ_CBCRYP010000064.1"/>
</dbReference>
<name>A0A1I3DT47_9RHOB</name>
<dbReference type="InterPro" id="IPR036462">
    <property type="entry name" value="Fumarylacetoacetase_N_sf"/>
</dbReference>
<comment type="cofactor">
    <cofactor evidence="1 13">
        <name>Ca(2+)</name>
        <dbReference type="ChEBI" id="CHEBI:29108"/>
    </cofactor>
</comment>
<dbReference type="Pfam" id="PF09298">
    <property type="entry name" value="FAA_hydrolase_N"/>
    <property type="match status" value="1"/>
</dbReference>
<feature type="binding site" evidence="13">
    <location>
        <position position="248"/>
    </location>
    <ligand>
        <name>Mg(2+)</name>
        <dbReference type="ChEBI" id="CHEBI:18420"/>
    </ligand>
</feature>
<dbReference type="Gene3D" id="2.30.30.230">
    <property type="entry name" value="Fumarylacetoacetase, N-terminal domain"/>
    <property type="match status" value="1"/>
</dbReference>
<evidence type="ECO:0000256" key="11">
    <source>
        <dbReference type="PIRSR" id="PIRSR605959-1"/>
    </source>
</evidence>
<accession>A0A1I3DT47</accession>
<protein>
    <recommendedName>
        <fullName evidence="4">fumarylacetoacetase</fullName>
        <ecNumber evidence="4">3.7.1.2</ecNumber>
    </recommendedName>
</protein>
<dbReference type="GO" id="GO:1902000">
    <property type="term" value="P:homogentisate catabolic process"/>
    <property type="evidence" value="ECO:0007669"/>
    <property type="project" value="TreeGrafter"/>
</dbReference>
<comment type="cofactor">
    <cofactor evidence="2 13">
        <name>Mg(2+)</name>
        <dbReference type="ChEBI" id="CHEBI:18420"/>
    </cofactor>
</comment>
<evidence type="ECO:0000256" key="5">
    <source>
        <dbReference type="ARBA" id="ARBA00022723"/>
    </source>
</evidence>
<dbReference type="GO" id="GO:0006559">
    <property type="term" value="P:L-phenylalanine catabolic process"/>
    <property type="evidence" value="ECO:0007669"/>
    <property type="project" value="UniProtKB-UniPathway"/>
</dbReference>
<feature type="binding site" evidence="12">
    <location>
        <position position="231"/>
    </location>
    <ligand>
        <name>substrate</name>
    </ligand>
</feature>
<evidence type="ECO:0000259" key="15">
    <source>
        <dbReference type="Pfam" id="PF09298"/>
    </source>
</evidence>
<evidence type="ECO:0000313" key="17">
    <source>
        <dbReference type="Proteomes" id="UP000183635"/>
    </source>
</evidence>
<dbReference type="EC" id="3.7.1.2" evidence="4"/>
<organism evidence="16 17">
    <name type="scientific">Paracoccus aminovorans</name>
    <dbReference type="NCBI Taxonomy" id="34004"/>
    <lineage>
        <taxon>Bacteria</taxon>
        <taxon>Pseudomonadati</taxon>
        <taxon>Pseudomonadota</taxon>
        <taxon>Alphaproteobacteria</taxon>
        <taxon>Rhodobacterales</taxon>
        <taxon>Paracoccaceae</taxon>
        <taxon>Paracoccus</taxon>
    </lineage>
</organism>
<dbReference type="AlphaFoldDB" id="A0A1I3DT47"/>
<feature type="binding site" evidence="13">
    <location>
        <position position="119"/>
    </location>
    <ligand>
        <name>Ca(2+)</name>
        <dbReference type="ChEBI" id="CHEBI:29108"/>
    </ligand>
</feature>
<dbReference type="InterPro" id="IPR036663">
    <property type="entry name" value="Fumarylacetoacetase_C_sf"/>
</dbReference>